<dbReference type="EMBL" id="HG994372">
    <property type="protein sequence ID" value="CAF2106916.1"/>
    <property type="molecule type" value="Genomic_DNA"/>
</dbReference>
<reference evidence="2" key="1">
    <citation type="submission" date="2021-01" db="EMBL/GenBank/DDBJ databases">
        <authorList>
            <consortium name="Genoscope - CEA"/>
            <person name="William W."/>
        </authorList>
    </citation>
    <scope>NUCLEOTIDE SEQUENCE</scope>
</reference>
<protein>
    <submittedName>
        <fullName evidence="2">(rape) hypothetical protein</fullName>
    </submittedName>
</protein>
<evidence type="ECO:0000313" key="2">
    <source>
        <dbReference type="EMBL" id="CAF2106916.1"/>
    </source>
</evidence>
<keyword evidence="1" id="KW-0472">Membrane</keyword>
<evidence type="ECO:0000256" key="1">
    <source>
        <dbReference type="SAM" id="Phobius"/>
    </source>
</evidence>
<dbReference type="AlphaFoldDB" id="A0A816U8E7"/>
<keyword evidence="1" id="KW-0812">Transmembrane</keyword>
<keyword evidence="1" id="KW-1133">Transmembrane helix</keyword>
<proteinExistence type="predicted"/>
<dbReference type="Proteomes" id="UP001295469">
    <property type="component" value="Chromosome C08"/>
</dbReference>
<feature type="transmembrane region" description="Helical" evidence="1">
    <location>
        <begin position="40"/>
        <end position="64"/>
    </location>
</feature>
<gene>
    <name evidence="2" type="ORF">DARMORV10_C08P08430.1</name>
</gene>
<organism evidence="2">
    <name type="scientific">Brassica napus</name>
    <name type="common">Rape</name>
    <dbReference type="NCBI Taxonomy" id="3708"/>
    <lineage>
        <taxon>Eukaryota</taxon>
        <taxon>Viridiplantae</taxon>
        <taxon>Streptophyta</taxon>
        <taxon>Embryophyta</taxon>
        <taxon>Tracheophyta</taxon>
        <taxon>Spermatophyta</taxon>
        <taxon>Magnoliopsida</taxon>
        <taxon>eudicotyledons</taxon>
        <taxon>Gunneridae</taxon>
        <taxon>Pentapetalae</taxon>
        <taxon>rosids</taxon>
        <taxon>malvids</taxon>
        <taxon>Brassicales</taxon>
        <taxon>Brassicaceae</taxon>
        <taxon>Brassiceae</taxon>
        <taxon>Brassica</taxon>
    </lineage>
</organism>
<name>A0A816U8E7_BRANA</name>
<accession>A0A816U8E7</accession>
<sequence>MRSVKSNSVSGSPLKSLGLFHLEFCFSRCLGPFSMRAAPYLLLGLIIICDSRFLFLLFLSPAIVVNPLEYLL</sequence>